<gene>
    <name evidence="6" type="primary">rsmH</name>
    <name evidence="8" type="ORF">THC_0795</name>
</gene>
<dbReference type="Gene3D" id="3.40.50.150">
    <property type="entry name" value="Vaccinia Virus protein VP39"/>
    <property type="match status" value="1"/>
</dbReference>
<keyword evidence="6" id="KW-0963">Cytoplasm</keyword>
<feature type="binding site" evidence="6">
    <location>
        <position position="84"/>
    </location>
    <ligand>
        <name>S-adenosyl-L-methionine</name>
        <dbReference type="ChEBI" id="CHEBI:59789"/>
    </ligand>
</feature>
<keyword evidence="9" id="KW-1185">Reference proteome</keyword>
<comment type="catalytic activity">
    <reaction evidence="6">
        <text>cytidine(1402) in 16S rRNA + S-adenosyl-L-methionine = N(4)-methylcytidine(1402) in 16S rRNA + S-adenosyl-L-homocysteine + H(+)</text>
        <dbReference type="Rhea" id="RHEA:42928"/>
        <dbReference type="Rhea" id="RHEA-COMP:10286"/>
        <dbReference type="Rhea" id="RHEA-COMP:10287"/>
        <dbReference type="ChEBI" id="CHEBI:15378"/>
        <dbReference type="ChEBI" id="CHEBI:57856"/>
        <dbReference type="ChEBI" id="CHEBI:59789"/>
        <dbReference type="ChEBI" id="CHEBI:74506"/>
        <dbReference type="ChEBI" id="CHEBI:82748"/>
        <dbReference type="EC" id="2.1.1.199"/>
    </reaction>
</comment>
<keyword evidence="5 6" id="KW-0949">S-adenosyl-L-methionine</keyword>
<evidence type="ECO:0000256" key="4">
    <source>
        <dbReference type="ARBA" id="ARBA00022679"/>
    </source>
</evidence>
<dbReference type="PIRSF" id="PIRSF004486">
    <property type="entry name" value="MraW"/>
    <property type="match status" value="1"/>
</dbReference>
<comment type="subcellular location">
    <subcellularLocation>
        <location evidence="6">Cytoplasm</location>
    </subcellularLocation>
</comment>
<dbReference type="GO" id="GO:0071424">
    <property type="term" value="F:rRNA (cytosine-N4-)-methyltransferase activity"/>
    <property type="evidence" value="ECO:0007669"/>
    <property type="project" value="UniProtKB-UniRule"/>
</dbReference>
<dbReference type="InterPro" id="IPR023397">
    <property type="entry name" value="SAM-dep_MeTrfase_MraW_recog"/>
</dbReference>
<evidence type="ECO:0000256" key="2">
    <source>
        <dbReference type="ARBA" id="ARBA00022552"/>
    </source>
</evidence>
<sequence length="295" mass="34165">MEKRELIHHEPVLLEEVLKWLKIEEGKIFVDGTLGLGGHSSAILKRAKEDALLYAFEWNEDTLKLAEENLRPFQGRVKIIPKNFVYIKEVLEKEGVLADAILLDLGLSSFLIEGSGRGFTFQKDEPLDMRMSLELELTARDILNRFSEREIAEILERGEVPRATAFARFIVQKRRIKPLETTFDLVSVVKEFYRPLKRKEKDLLAIVFQSIRMEINRELENLEKALKDLPEVLRPGGRLGIISFHSLEDRLVKRAFKNDDRLLNLTKKPVTPSPEEVKRNPRARSAKLRVAERRC</sequence>
<accession>A0A0U5AMV7</accession>
<dbReference type="SUPFAM" id="SSF81799">
    <property type="entry name" value="Putative methyltransferase TM0872, insert domain"/>
    <property type="match status" value="1"/>
</dbReference>
<feature type="binding site" evidence="6">
    <location>
        <position position="57"/>
    </location>
    <ligand>
        <name>S-adenosyl-L-methionine</name>
        <dbReference type="ChEBI" id="CHEBI:59789"/>
    </ligand>
</feature>
<dbReference type="InterPro" id="IPR029063">
    <property type="entry name" value="SAM-dependent_MTases_sf"/>
</dbReference>
<feature type="region of interest" description="Disordered" evidence="7">
    <location>
        <begin position="267"/>
        <end position="288"/>
    </location>
</feature>
<dbReference type="Pfam" id="PF01795">
    <property type="entry name" value="Methyltransf_5"/>
    <property type="match status" value="1"/>
</dbReference>
<dbReference type="SUPFAM" id="SSF53335">
    <property type="entry name" value="S-adenosyl-L-methionine-dependent methyltransferases"/>
    <property type="match status" value="1"/>
</dbReference>
<proteinExistence type="inferred from homology"/>
<evidence type="ECO:0000256" key="3">
    <source>
        <dbReference type="ARBA" id="ARBA00022603"/>
    </source>
</evidence>
<dbReference type="PANTHER" id="PTHR11265:SF0">
    <property type="entry name" value="12S RRNA N4-METHYLCYTIDINE METHYLTRANSFERASE"/>
    <property type="match status" value="1"/>
</dbReference>
<organism evidence="8 9">
    <name type="scientific">Caldimicrobium thiodismutans</name>
    <dbReference type="NCBI Taxonomy" id="1653476"/>
    <lineage>
        <taxon>Bacteria</taxon>
        <taxon>Pseudomonadati</taxon>
        <taxon>Thermodesulfobacteriota</taxon>
        <taxon>Thermodesulfobacteria</taxon>
        <taxon>Thermodesulfobacteriales</taxon>
        <taxon>Thermodesulfobacteriaceae</taxon>
        <taxon>Caldimicrobium</taxon>
    </lineage>
</organism>
<dbReference type="NCBIfam" id="TIGR00006">
    <property type="entry name" value="16S rRNA (cytosine(1402)-N(4))-methyltransferase RsmH"/>
    <property type="match status" value="1"/>
</dbReference>
<keyword evidence="4 6" id="KW-0808">Transferase</keyword>
<evidence type="ECO:0000313" key="8">
    <source>
        <dbReference type="EMBL" id="BAU23186.1"/>
    </source>
</evidence>
<dbReference type="GO" id="GO:0005737">
    <property type="term" value="C:cytoplasm"/>
    <property type="evidence" value="ECO:0007669"/>
    <property type="project" value="UniProtKB-SubCell"/>
</dbReference>
<reference evidence="8 9" key="1">
    <citation type="journal article" date="2016" name="Int. J. Syst. Evol. Microbiol.">
        <title>Caldimicrobium thiodismutans sp. nov., a sulfur-disproportionating bacterium isolated from a hot spring, and emended description of the genus Caldimicrobium.</title>
        <authorList>
            <person name="Kojima H."/>
            <person name="Umezawa K."/>
            <person name="Fukui M."/>
        </authorList>
    </citation>
    <scope>NUCLEOTIDE SEQUENCE [LARGE SCALE GENOMIC DNA]</scope>
    <source>
        <strain evidence="8 9">TF1</strain>
    </source>
</reference>
<comment type="function">
    <text evidence="6">Specifically methylates the N4 position of cytidine in position 1402 (C1402) of 16S rRNA.</text>
</comment>
<evidence type="ECO:0000256" key="5">
    <source>
        <dbReference type="ARBA" id="ARBA00022691"/>
    </source>
</evidence>
<feature type="binding site" evidence="6">
    <location>
        <begin position="37"/>
        <end position="39"/>
    </location>
    <ligand>
        <name>S-adenosyl-L-methionine</name>
        <dbReference type="ChEBI" id="CHEBI:59789"/>
    </ligand>
</feature>
<dbReference type="RefSeq" id="WP_231938379.1">
    <property type="nucleotide sequence ID" value="NZ_AP014945.1"/>
</dbReference>
<dbReference type="Proteomes" id="UP000068196">
    <property type="component" value="Chromosome"/>
</dbReference>
<dbReference type="EC" id="2.1.1.199" evidence="6"/>
<evidence type="ECO:0000256" key="7">
    <source>
        <dbReference type="SAM" id="MobiDB-lite"/>
    </source>
</evidence>
<name>A0A0U5AMV7_9BACT</name>
<dbReference type="InterPro" id="IPR002903">
    <property type="entry name" value="RsmH"/>
</dbReference>
<feature type="binding site" evidence="6">
    <location>
        <position position="104"/>
    </location>
    <ligand>
        <name>S-adenosyl-L-methionine</name>
        <dbReference type="ChEBI" id="CHEBI:59789"/>
    </ligand>
</feature>
<dbReference type="EMBL" id="AP014945">
    <property type="protein sequence ID" value="BAU23186.1"/>
    <property type="molecule type" value="Genomic_DNA"/>
</dbReference>
<dbReference type="HAMAP" id="MF_01007">
    <property type="entry name" value="16SrRNA_methyltr_H"/>
    <property type="match status" value="1"/>
</dbReference>
<dbReference type="STRING" id="1653476.THC_0795"/>
<evidence type="ECO:0000256" key="1">
    <source>
        <dbReference type="ARBA" id="ARBA00010396"/>
    </source>
</evidence>
<keyword evidence="3 6" id="KW-0489">Methyltransferase</keyword>
<keyword evidence="2 6" id="KW-0698">rRNA processing</keyword>
<comment type="caution">
    <text evidence="6">Lacks conserved residue(s) required for the propagation of feature annotation.</text>
</comment>
<dbReference type="Gene3D" id="1.10.150.170">
    <property type="entry name" value="Putative methyltransferase TM0872, insert domain"/>
    <property type="match status" value="1"/>
</dbReference>
<protein>
    <recommendedName>
        <fullName evidence="6">Ribosomal RNA small subunit methyltransferase H</fullName>
        <ecNumber evidence="6">2.1.1.199</ecNumber>
    </recommendedName>
    <alternativeName>
        <fullName evidence="6">16S rRNA m(4)C1402 methyltransferase</fullName>
    </alternativeName>
    <alternativeName>
        <fullName evidence="6">rRNA (cytosine-N(4)-)-methyltransferase RsmH</fullName>
    </alternativeName>
</protein>
<dbReference type="AlphaFoldDB" id="A0A0U5AMV7"/>
<comment type="similarity">
    <text evidence="1 6">Belongs to the methyltransferase superfamily. RsmH family.</text>
</comment>
<dbReference type="KEGG" id="cthi:THC_0795"/>
<dbReference type="PANTHER" id="PTHR11265">
    <property type="entry name" value="S-ADENOSYL-METHYLTRANSFERASE MRAW"/>
    <property type="match status" value="1"/>
</dbReference>
<evidence type="ECO:0000313" key="9">
    <source>
        <dbReference type="Proteomes" id="UP000068196"/>
    </source>
</evidence>
<dbReference type="PATRIC" id="fig|1653476.3.peg.825"/>
<dbReference type="GO" id="GO:0070475">
    <property type="term" value="P:rRNA base methylation"/>
    <property type="evidence" value="ECO:0007669"/>
    <property type="project" value="UniProtKB-UniRule"/>
</dbReference>
<reference evidence="9" key="2">
    <citation type="journal article" date="2016" name="Int. J. Syst. Evol. Microbiol.">
        <title>Caldimicrobium thiodismutans sp. nov., a sulfur-disproportionating bacterium isolated from a hot spring.</title>
        <authorList>
            <person name="Kojima H."/>
            <person name="Umezawa K."/>
            <person name="Fukui M."/>
        </authorList>
    </citation>
    <scope>NUCLEOTIDE SEQUENCE [LARGE SCALE GENOMIC DNA]</scope>
    <source>
        <strain evidence="9">TF1</strain>
    </source>
</reference>
<evidence type="ECO:0000256" key="6">
    <source>
        <dbReference type="HAMAP-Rule" id="MF_01007"/>
    </source>
</evidence>